<dbReference type="RefSeq" id="WP_116539331.1">
    <property type="nucleotide sequence ID" value="NZ_QAYL01000002.1"/>
</dbReference>
<dbReference type="InterPro" id="IPR052552">
    <property type="entry name" value="YeaO-like"/>
</dbReference>
<comment type="caution">
    <text evidence="1">The sequence shown here is derived from an EMBL/GenBank/DDBJ whole genome shotgun (WGS) entry which is preliminary data.</text>
</comment>
<reference evidence="1 2" key="1">
    <citation type="submission" date="2018-07" db="EMBL/GenBank/DDBJ databases">
        <title>Whole genome sequence of Mycobacterium uberis.</title>
        <authorList>
            <person name="Benjak A."/>
        </authorList>
    </citation>
    <scope>NUCLEOTIDE SEQUENCE [LARGE SCALE GENOMIC DNA]</scope>
    <source>
        <strain evidence="1 2">Jura</strain>
    </source>
</reference>
<name>A0A3E1HJV1_9MYCO</name>
<proteinExistence type="predicted"/>
<organism evidence="1 2">
    <name type="scientific">Mycobacterium uberis</name>
    <dbReference type="NCBI Taxonomy" id="2162698"/>
    <lineage>
        <taxon>Bacteria</taxon>
        <taxon>Bacillati</taxon>
        <taxon>Actinomycetota</taxon>
        <taxon>Actinomycetes</taxon>
        <taxon>Mycobacteriales</taxon>
        <taxon>Mycobacteriaceae</taxon>
        <taxon>Mycobacterium</taxon>
    </lineage>
</organism>
<evidence type="ECO:0000313" key="1">
    <source>
        <dbReference type="EMBL" id="RFD26706.1"/>
    </source>
</evidence>
<evidence type="ECO:0008006" key="3">
    <source>
        <dbReference type="Google" id="ProtNLM"/>
    </source>
</evidence>
<gene>
    <name evidence="1" type="ORF">MUBE_02255</name>
</gene>
<keyword evidence="2" id="KW-1185">Reference proteome</keyword>
<sequence>MAVQLGIRVKRVHHDVDSDDGQRVLVSRIWPQEFHKTDPRVDIWLKSVTLQKELRQWYQHQPERFNKFAVHY</sequence>
<dbReference type="EMBL" id="QAYL01000002">
    <property type="protein sequence ID" value="RFD26706.1"/>
    <property type="molecule type" value="Genomic_DNA"/>
</dbReference>
<accession>A0A3E1HJV1</accession>
<dbReference type="OrthoDB" id="9790745at2"/>
<dbReference type="PANTHER" id="PTHR36849:SF1">
    <property type="entry name" value="CYTOPLASMIC PROTEIN"/>
    <property type="match status" value="1"/>
</dbReference>
<dbReference type="PANTHER" id="PTHR36849">
    <property type="entry name" value="CYTOPLASMIC PROTEIN-RELATED"/>
    <property type="match status" value="1"/>
</dbReference>
<evidence type="ECO:0000313" key="2">
    <source>
        <dbReference type="Proteomes" id="UP000258522"/>
    </source>
</evidence>
<protein>
    <recommendedName>
        <fullName evidence="3">DUF488 domain-containing protein</fullName>
    </recommendedName>
</protein>
<dbReference type="AlphaFoldDB" id="A0A3E1HJV1"/>
<dbReference type="Proteomes" id="UP000258522">
    <property type="component" value="Unassembled WGS sequence"/>
</dbReference>
<dbReference type="Pfam" id="PF22752">
    <property type="entry name" value="DUF488-N3i"/>
    <property type="match status" value="1"/>
</dbReference>